<keyword evidence="3" id="KW-1185">Reference proteome</keyword>
<dbReference type="PANTHER" id="PTHR46599">
    <property type="entry name" value="PIGGYBAC TRANSPOSABLE ELEMENT-DERIVED PROTEIN 4"/>
    <property type="match status" value="1"/>
</dbReference>
<name>A0A4Y2QUU6_ARAVE</name>
<evidence type="ECO:0000313" key="3">
    <source>
        <dbReference type="Proteomes" id="UP000499080"/>
    </source>
</evidence>
<feature type="domain" description="PiggyBac transposable element-derived protein" evidence="1">
    <location>
        <begin position="29"/>
        <end position="158"/>
    </location>
</feature>
<proteinExistence type="predicted"/>
<accession>A0A4Y2QUU6</accession>
<reference evidence="2 3" key="1">
    <citation type="journal article" date="2019" name="Sci. Rep.">
        <title>Orb-weaving spider Araneus ventricosus genome elucidates the spidroin gene catalogue.</title>
        <authorList>
            <person name="Kono N."/>
            <person name="Nakamura H."/>
            <person name="Ohtoshi R."/>
            <person name="Moran D.A.P."/>
            <person name="Shinohara A."/>
            <person name="Yoshida Y."/>
            <person name="Fujiwara M."/>
            <person name="Mori M."/>
            <person name="Tomita M."/>
            <person name="Arakawa K."/>
        </authorList>
    </citation>
    <scope>NUCLEOTIDE SEQUENCE [LARGE SCALE GENOMIC DNA]</scope>
</reference>
<gene>
    <name evidence="2" type="ORF">AVEN_86923_1</name>
</gene>
<dbReference type="AlphaFoldDB" id="A0A4Y2QUU6"/>
<dbReference type="Pfam" id="PF13843">
    <property type="entry name" value="DDE_Tnp_1_7"/>
    <property type="match status" value="1"/>
</dbReference>
<dbReference type="OrthoDB" id="5981628at2759"/>
<evidence type="ECO:0000313" key="2">
    <source>
        <dbReference type="EMBL" id="GBN67010.1"/>
    </source>
</evidence>
<dbReference type="Proteomes" id="UP000499080">
    <property type="component" value="Unassembled WGS sequence"/>
</dbReference>
<dbReference type="EMBL" id="BGPR01014859">
    <property type="protein sequence ID" value="GBN67010.1"/>
    <property type="molecule type" value="Genomic_DNA"/>
</dbReference>
<dbReference type="InterPro" id="IPR029526">
    <property type="entry name" value="PGBD"/>
</dbReference>
<protein>
    <recommendedName>
        <fullName evidence="1">PiggyBac transposable element-derived protein domain-containing protein</fullName>
    </recommendedName>
</protein>
<organism evidence="2 3">
    <name type="scientific">Araneus ventricosus</name>
    <name type="common">Orbweaver spider</name>
    <name type="synonym">Epeira ventricosa</name>
    <dbReference type="NCBI Taxonomy" id="182803"/>
    <lineage>
        <taxon>Eukaryota</taxon>
        <taxon>Metazoa</taxon>
        <taxon>Ecdysozoa</taxon>
        <taxon>Arthropoda</taxon>
        <taxon>Chelicerata</taxon>
        <taxon>Arachnida</taxon>
        <taxon>Araneae</taxon>
        <taxon>Araneomorphae</taxon>
        <taxon>Entelegynae</taxon>
        <taxon>Araneoidea</taxon>
        <taxon>Araneidae</taxon>
        <taxon>Araneus</taxon>
    </lineage>
</organism>
<evidence type="ECO:0000259" key="1">
    <source>
        <dbReference type="Pfam" id="PF13843"/>
    </source>
</evidence>
<comment type="caution">
    <text evidence="2">The sequence shown here is derived from an EMBL/GenBank/DDBJ whole genome shotgun (WGS) entry which is preliminary data.</text>
</comment>
<dbReference type="PANTHER" id="PTHR46599:SF3">
    <property type="entry name" value="PIGGYBAC TRANSPOSABLE ELEMENT-DERIVED PROTEIN 4"/>
    <property type="match status" value="1"/>
</dbReference>
<sequence length="239" mass="27274">MYTGKDMPLWLRCLMATDYAAPNMPLWQEASKYSSTTNIVMTLIENLLGLGYCITLDNFYTSPELTETLLSNRTDVYGYLRSHRLGIPQEIKARNLKKDEIIGFQKGRIYILKYMDKANLHAQHNTIHTINFVEQCKKKKKRAKHIQRLKNKNQSHELVQHFPPVKPSASAASSSVPSASASSSTVKIYRHKRLGIYVSKDNVLDAENLWALKSIQSHFSYNSSEGTRNYLKKCSQTAV</sequence>